<keyword evidence="2" id="KW-1185">Reference proteome</keyword>
<dbReference type="AlphaFoldDB" id="K3WJV7"/>
<dbReference type="Proteomes" id="UP000019132">
    <property type="component" value="Unassembled WGS sequence"/>
</dbReference>
<reference evidence="2" key="2">
    <citation type="submission" date="2010-04" db="EMBL/GenBank/DDBJ databases">
        <authorList>
            <person name="Buell R."/>
            <person name="Hamilton J."/>
            <person name="Hostetler J."/>
        </authorList>
    </citation>
    <scope>NUCLEOTIDE SEQUENCE [LARGE SCALE GENOMIC DNA]</scope>
    <source>
        <strain evidence="2">DAOM:BR144</strain>
    </source>
</reference>
<reference evidence="2" key="1">
    <citation type="journal article" date="2010" name="Genome Biol.">
        <title>Genome sequence of the necrotrophic plant pathogen Pythium ultimum reveals original pathogenicity mechanisms and effector repertoire.</title>
        <authorList>
            <person name="Levesque C.A."/>
            <person name="Brouwer H."/>
            <person name="Cano L."/>
            <person name="Hamilton J.P."/>
            <person name="Holt C."/>
            <person name="Huitema E."/>
            <person name="Raffaele S."/>
            <person name="Robideau G.P."/>
            <person name="Thines M."/>
            <person name="Win J."/>
            <person name="Zerillo M.M."/>
            <person name="Beakes G.W."/>
            <person name="Boore J.L."/>
            <person name="Busam D."/>
            <person name="Dumas B."/>
            <person name="Ferriera S."/>
            <person name="Fuerstenberg S.I."/>
            <person name="Gachon C.M."/>
            <person name="Gaulin E."/>
            <person name="Govers F."/>
            <person name="Grenville-Briggs L."/>
            <person name="Horner N."/>
            <person name="Hostetler J."/>
            <person name="Jiang R.H."/>
            <person name="Johnson J."/>
            <person name="Krajaejun T."/>
            <person name="Lin H."/>
            <person name="Meijer H.J."/>
            <person name="Moore B."/>
            <person name="Morris P."/>
            <person name="Phuntmart V."/>
            <person name="Puiu D."/>
            <person name="Shetty J."/>
            <person name="Stajich J.E."/>
            <person name="Tripathy S."/>
            <person name="Wawra S."/>
            <person name="van West P."/>
            <person name="Whitty B.R."/>
            <person name="Coutinho P.M."/>
            <person name="Henrissat B."/>
            <person name="Martin F."/>
            <person name="Thomas P.D."/>
            <person name="Tyler B.M."/>
            <person name="De Vries R.P."/>
            <person name="Kamoun S."/>
            <person name="Yandell M."/>
            <person name="Tisserat N."/>
            <person name="Buell C.R."/>
        </authorList>
    </citation>
    <scope>NUCLEOTIDE SEQUENCE</scope>
    <source>
        <strain evidence="2">DAOM:BR144</strain>
    </source>
</reference>
<name>K3WJV7_GLOUD</name>
<evidence type="ECO:0000313" key="2">
    <source>
        <dbReference type="Proteomes" id="UP000019132"/>
    </source>
</evidence>
<dbReference type="EnsemblProtists" id="PYU1_T005249">
    <property type="protein sequence ID" value="PYU1_T005249"/>
    <property type="gene ID" value="PYU1_G005238"/>
</dbReference>
<protein>
    <submittedName>
        <fullName evidence="1">Uncharacterized protein</fullName>
    </submittedName>
</protein>
<dbReference type="HOGENOM" id="CLU_2008518_0_0_1"/>
<dbReference type="EMBL" id="GL376633">
    <property type="status" value="NOT_ANNOTATED_CDS"/>
    <property type="molecule type" value="Genomic_DNA"/>
</dbReference>
<dbReference type="InParanoid" id="K3WJV7"/>
<accession>K3WJV7</accession>
<sequence>MVAANDAHTPIAHEAIREVAFVLLTEEVSVVLSLTARTQLNREDSARATAVENAAQFLAASKAAKKEDFVEATVAVSYAKRPNAPTVEFTAAFATTTPQLSRTLTTAFEKVAISRMTSNKCLCM</sequence>
<reference evidence="1" key="3">
    <citation type="submission" date="2015-02" db="UniProtKB">
        <authorList>
            <consortium name="EnsemblProtists"/>
        </authorList>
    </citation>
    <scope>IDENTIFICATION</scope>
    <source>
        <strain evidence="1">DAOM BR144</strain>
    </source>
</reference>
<evidence type="ECO:0000313" key="1">
    <source>
        <dbReference type="EnsemblProtists" id="PYU1_T005249"/>
    </source>
</evidence>
<dbReference type="VEuPathDB" id="FungiDB:PYU1_G005238"/>
<proteinExistence type="predicted"/>
<organism evidence="1 2">
    <name type="scientific">Globisporangium ultimum (strain ATCC 200006 / CBS 805.95 / DAOM BR144)</name>
    <name type="common">Pythium ultimum</name>
    <dbReference type="NCBI Taxonomy" id="431595"/>
    <lineage>
        <taxon>Eukaryota</taxon>
        <taxon>Sar</taxon>
        <taxon>Stramenopiles</taxon>
        <taxon>Oomycota</taxon>
        <taxon>Peronosporomycetes</taxon>
        <taxon>Pythiales</taxon>
        <taxon>Pythiaceae</taxon>
        <taxon>Globisporangium</taxon>
    </lineage>
</organism>